<dbReference type="PANTHER" id="PTHR32502:SF28">
    <property type="entry name" value="PHOSPHOTRANSFERASE SYSTEM SUGAR-SPECIFIC EIIC COMPONENT"/>
    <property type="match status" value="1"/>
</dbReference>
<keyword evidence="2" id="KW-0813">Transport</keyword>
<protein>
    <submittedName>
        <fullName evidence="10">PTS sugar transporter subunit IIC</fullName>
    </submittedName>
</protein>
<proteinExistence type="predicted"/>
<dbReference type="PROSITE" id="PS51106">
    <property type="entry name" value="PTS_EIIC_TYPE_4"/>
    <property type="match status" value="1"/>
</dbReference>
<evidence type="ECO:0000256" key="1">
    <source>
        <dbReference type="ARBA" id="ARBA00004651"/>
    </source>
</evidence>
<keyword evidence="6 9" id="KW-0812">Transmembrane</keyword>
<evidence type="ECO:0000256" key="5">
    <source>
        <dbReference type="ARBA" id="ARBA00022683"/>
    </source>
</evidence>
<keyword evidence="4 10" id="KW-0762">Sugar transport</keyword>
<reference evidence="10 11" key="1">
    <citation type="submission" date="2023-03" db="EMBL/GenBank/DDBJ databases">
        <authorList>
            <person name="Shen W."/>
            <person name="Cai J."/>
        </authorList>
    </citation>
    <scope>NUCLEOTIDE SEQUENCE [LARGE SCALE GENOMIC DNA]</scope>
    <source>
        <strain evidence="10 11">D6-4</strain>
    </source>
</reference>
<keyword evidence="7 9" id="KW-1133">Transmembrane helix</keyword>
<name>A0ABU3EW86_9ENTE</name>
<evidence type="ECO:0000256" key="9">
    <source>
        <dbReference type="SAM" id="Phobius"/>
    </source>
</evidence>
<evidence type="ECO:0000256" key="8">
    <source>
        <dbReference type="ARBA" id="ARBA00023136"/>
    </source>
</evidence>
<keyword evidence="8 9" id="KW-0472">Membrane</keyword>
<gene>
    <name evidence="10" type="ORF">P7D85_00510</name>
</gene>
<dbReference type="RefSeq" id="WP_311821398.1">
    <property type="nucleotide sequence ID" value="NZ_JARPYF010000001.1"/>
</dbReference>
<comment type="subcellular location">
    <subcellularLocation>
        <location evidence="1">Cell membrane</location>
        <topology evidence="1">Multi-pass membrane protein</topology>
    </subcellularLocation>
</comment>
<sequence length="263" mass="27672">MPEFLQNILIILLALVMTLDVQGIAVITGFPAIIGLFAGLIMGDMQTAMIIAGTFQLMNLGVAGLGGSSVPDYGLATIIGTFVAVRTGIGTGAALAVGLPVGMLAIQLDVLVKMLNTGFAMKAREAANAGQFKKMNFWLCVGPLFFALKQIIPATIMVFFGTGAVELILKVIPKWMTNGLNIAGGMLPVVGVALLLHYMPTKKYLTFLVAGFVFSAYLNLPVLAIGLLGFGAAYLIFNIEMNKSAAATNGTVNTQVEGDDYDE</sequence>
<dbReference type="InterPro" id="IPR050303">
    <property type="entry name" value="GatZ_KbaZ_carbometab"/>
</dbReference>
<keyword evidence="3" id="KW-1003">Cell membrane</keyword>
<evidence type="ECO:0000256" key="6">
    <source>
        <dbReference type="ARBA" id="ARBA00022692"/>
    </source>
</evidence>
<dbReference type="InterPro" id="IPR004700">
    <property type="entry name" value="PTS_IIC_man"/>
</dbReference>
<dbReference type="Proteomes" id="UP001252875">
    <property type="component" value="Unassembled WGS sequence"/>
</dbReference>
<dbReference type="PANTHER" id="PTHR32502">
    <property type="entry name" value="N-ACETYLGALACTOSAMINE PERMEASE II COMPONENT-RELATED"/>
    <property type="match status" value="1"/>
</dbReference>
<evidence type="ECO:0000313" key="11">
    <source>
        <dbReference type="Proteomes" id="UP001252875"/>
    </source>
</evidence>
<evidence type="ECO:0000256" key="3">
    <source>
        <dbReference type="ARBA" id="ARBA00022475"/>
    </source>
</evidence>
<comment type="caution">
    <text evidence="10">The sequence shown here is derived from an EMBL/GenBank/DDBJ whole genome shotgun (WGS) entry which is preliminary data.</text>
</comment>
<feature type="transmembrane region" description="Helical" evidence="9">
    <location>
        <begin position="205"/>
        <end position="237"/>
    </location>
</feature>
<keyword evidence="5" id="KW-0598">Phosphotransferase system</keyword>
<evidence type="ECO:0000256" key="7">
    <source>
        <dbReference type="ARBA" id="ARBA00022989"/>
    </source>
</evidence>
<evidence type="ECO:0000313" key="10">
    <source>
        <dbReference type="EMBL" id="MDT2598231.1"/>
    </source>
</evidence>
<accession>A0ABU3EW86</accession>
<keyword evidence="11" id="KW-1185">Reference proteome</keyword>
<dbReference type="Pfam" id="PF03609">
    <property type="entry name" value="EII-Sor"/>
    <property type="match status" value="1"/>
</dbReference>
<feature type="transmembrane region" description="Helical" evidence="9">
    <location>
        <begin position="180"/>
        <end position="198"/>
    </location>
</feature>
<dbReference type="EMBL" id="JARPYI010000001">
    <property type="protein sequence ID" value="MDT2598231.1"/>
    <property type="molecule type" value="Genomic_DNA"/>
</dbReference>
<evidence type="ECO:0000256" key="4">
    <source>
        <dbReference type="ARBA" id="ARBA00022597"/>
    </source>
</evidence>
<organism evidence="10 11">
    <name type="scientific">Enterococcus hulanensis</name>
    <dbReference type="NCBI Taxonomy" id="2559929"/>
    <lineage>
        <taxon>Bacteria</taxon>
        <taxon>Bacillati</taxon>
        <taxon>Bacillota</taxon>
        <taxon>Bacilli</taxon>
        <taxon>Lactobacillales</taxon>
        <taxon>Enterococcaceae</taxon>
        <taxon>Enterococcus</taxon>
    </lineage>
</organism>
<evidence type="ECO:0000256" key="2">
    <source>
        <dbReference type="ARBA" id="ARBA00022448"/>
    </source>
</evidence>